<evidence type="ECO:0000256" key="1">
    <source>
        <dbReference type="PIRSR" id="PIRSR602401-1"/>
    </source>
</evidence>
<dbReference type="GO" id="GO:0004497">
    <property type="term" value="F:monooxygenase activity"/>
    <property type="evidence" value="ECO:0007669"/>
    <property type="project" value="UniProtKB-KW"/>
</dbReference>
<evidence type="ECO:0000313" key="4">
    <source>
        <dbReference type="Proteomes" id="UP000244855"/>
    </source>
</evidence>
<dbReference type="Proteomes" id="UP000244855">
    <property type="component" value="Unassembled WGS sequence"/>
</dbReference>
<dbReference type="GO" id="GO:0016705">
    <property type="term" value="F:oxidoreductase activity, acting on paired donors, with incorporation or reduction of molecular oxygen"/>
    <property type="evidence" value="ECO:0007669"/>
    <property type="project" value="InterPro"/>
</dbReference>
<accession>A0A2V1DKF9</accession>
<dbReference type="InterPro" id="IPR001128">
    <property type="entry name" value="Cyt_P450"/>
</dbReference>
<dbReference type="EMBL" id="KZ805432">
    <property type="protein sequence ID" value="PVH97614.1"/>
    <property type="molecule type" value="Genomic_DNA"/>
</dbReference>
<keyword evidence="1" id="KW-0408">Iron</keyword>
<protein>
    <submittedName>
        <fullName evidence="3">Cytochrome P450 monooxygenase-like protein</fullName>
    </submittedName>
</protein>
<keyword evidence="3" id="KW-0560">Oxidoreductase</keyword>
<reference evidence="3 4" key="1">
    <citation type="journal article" date="2018" name="Sci. Rep.">
        <title>Comparative genomics provides insights into the lifestyle and reveals functional heterogeneity of dark septate endophytic fungi.</title>
        <authorList>
            <person name="Knapp D.G."/>
            <person name="Nemeth J.B."/>
            <person name="Barry K."/>
            <person name="Hainaut M."/>
            <person name="Henrissat B."/>
            <person name="Johnson J."/>
            <person name="Kuo A."/>
            <person name="Lim J.H.P."/>
            <person name="Lipzen A."/>
            <person name="Nolan M."/>
            <person name="Ohm R.A."/>
            <person name="Tamas L."/>
            <person name="Grigoriev I.V."/>
            <person name="Spatafora J.W."/>
            <person name="Nagy L.G."/>
            <person name="Kovacs G.M."/>
        </authorList>
    </citation>
    <scope>NUCLEOTIDE SEQUENCE [LARGE SCALE GENOMIC DNA]</scope>
    <source>
        <strain evidence="3 4">DSE2036</strain>
    </source>
</reference>
<dbReference type="SUPFAM" id="SSF48264">
    <property type="entry name" value="Cytochrome P450"/>
    <property type="match status" value="1"/>
</dbReference>
<dbReference type="PRINTS" id="PR00385">
    <property type="entry name" value="P450"/>
</dbReference>
<dbReference type="AlphaFoldDB" id="A0A2V1DKF9"/>
<feature type="binding site" description="axial binding residue" evidence="1">
    <location>
        <position position="469"/>
    </location>
    <ligand>
        <name>heme</name>
        <dbReference type="ChEBI" id="CHEBI:30413"/>
    </ligand>
    <ligandPart>
        <name>Fe</name>
        <dbReference type="ChEBI" id="CHEBI:18248"/>
    </ligandPart>
</feature>
<dbReference type="InterPro" id="IPR002401">
    <property type="entry name" value="Cyt_P450_E_grp-I"/>
</dbReference>
<sequence>MLTLGGLTPESWVVFFITLTVIAISGHVIYNAFLHPLAKVPGPFFARVSGFPSWYHAMRGRRHIWLWQQFSIYGPRVRITPNTVVFRDPTAFRDIYNNKANVQKGPFYEAWQKDEHDVNTFNTRNKKAHTLRRKMLNQSFTEKSLRASESFMIKHIDRWNELFVPESGASDAEGWGEVMNFADISDHFVFDVMGDLCFGASFNIKEPGDNPFRSIPHAIVQYMQFFYPLTRSPMLELVLWLKPRGLDKLFKIITPPNIKEYIEFVNSCVAKRLAMYHEQKTLDESDQRQDMFWFLCDAKDETGTKPAYNKSELHAEANMLIIAGTDTTSTTLAGFMFYITRNPGPYKKLVQEIRSTFASPEDIVHGPELTSCVYLRACIDESMRLSPSGPSELPRQILAGGATIMGDYYPEGTVVGAPYWASGHNEDFYGDSEVFRPERWIPDGEDNTVEQVNTLRANFHPFAQGPGSCPGKNFAIMELCLAIARTFHRFDVKRPEGDKGNTGEGDPAGEWGMRNKRIFQLGDAYISVREGPMVQFRKRSA</sequence>
<keyword evidence="2" id="KW-0472">Membrane</keyword>
<dbReference type="PANTHER" id="PTHR24305">
    <property type="entry name" value="CYTOCHROME P450"/>
    <property type="match status" value="1"/>
</dbReference>
<dbReference type="GO" id="GO:0005506">
    <property type="term" value="F:iron ion binding"/>
    <property type="evidence" value="ECO:0007669"/>
    <property type="project" value="InterPro"/>
</dbReference>
<gene>
    <name evidence="3" type="ORF">DM02DRAFT_673995</name>
</gene>
<organism evidence="3 4">
    <name type="scientific">Periconia macrospinosa</name>
    <dbReference type="NCBI Taxonomy" id="97972"/>
    <lineage>
        <taxon>Eukaryota</taxon>
        <taxon>Fungi</taxon>
        <taxon>Dikarya</taxon>
        <taxon>Ascomycota</taxon>
        <taxon>Pezizomycotina</taxon>
        <taxon>Dothideomycetes</taxon>
        <taxon>Pleosporomycetidae</taxon>
        <taxon>Pleosporales</taxon>
        <taxon>Massarineae</taxon>
        <taxon>Periconiaceae</taxon>
        <taxon>Periconia</taxon>
    </lineage>
</organism>
<keyword evidence="3" id="KW-0503">Monooxygenase</keyword>
<dbReference type="Gene3D" id="1.10.630.10">
    <property type="entry name" value="Cytochrome P450"/>
    <property type="match status" value="1"/>
</dbReference>
<keyword evidence="1" id="KW-0349">Heme</keyword>
<dbReference type="PANTHER" id="PTHR24305:SF226">
    <property type="entry name" value="CYTOCHROME P450 MONOOXYGENASE"/>
    <property type="match status" value="1"/>
</dbReference>
<dbReference type="CDD" id="cd11061">
    <property type="entry name" value="CYP67-like"/>
    <property type="match status" value="1"/>
</dbReference>
<name>A0A2V1DKF9_9PLEO</name>
<dbReference type="InterPro" id="IPR050121">
    <property type="entry name" value="Cytochrome_P450_monoxygenase"/>
</dbReference>
<keyword evidence="2" id="KW-1133">Transmembrane helix</keyword>
<comment type="cofactor">
    <cofactor evidence="1">
        <name>heme</name>
        <dbReference type="ChEBI" id="CHEBI:30413"/>
    </cofactor>
</comment>
<dbReference type="STRING" id="97972.A0A2V1DKF9"/>
<dbReference type="PRINTS" id="PR00463">
    <property type="entry name" value="EP450I"/>
</dbReference>
<keyword evidence="4" id="KW-1185">Reference proteome</keyword>
<evidence type="ECO:0000256" key="2">
    <source>
        <dbReference type="SAM" id="Phobius"/>
    </source>
</evidence>
<keyword evidence="2" id="KW-0812">Transmembrane</keyword>
<dbReference type="Pfam" id="PF00067">
    <property type="entry name" value="p450"/>
    <property type="match status" value="1"/>
</dbReference>
<dbReference type="InterPro" id="IPR036396">
    <property type="entry name" value="Cyt_P450_sf"/>
</dbReference>
<keyword evidence="1" id="KW-0479">Metal-binding</keyword>
<evidence type="ECO:0000313" key="3">
    <source>
        <dbReference type="EMBL" id="PVH97614.1"/>
    </source>
</evidence>
<feature type="transmembrane region" description="Helical" evidence="2">
    <location>
        <begin position="12"/>
        <end position="33"/>
    </location>
</feature>
<dbReference type="OrthoDB" id="1470350at2759"/>
<dbReference type="GO" id="GO:0020037">
    <property type="term" value="F:heme binding"/>
    <property type="evidence" value="ECO:0007669"/>
    <property type="project" value="InterPro"/>
</dbReference>
<proteinExistence type="predicted"/>